<dbReference type="PANTHER" id="PTHR46401:SF2">
    <property type="entry name" value="GLYCOSYLTRANSFERASE WBBK-RELATED"/>
    <property type="match status" value="1"/>
</dbReference>
<dbReference type="Proteomes" id="UP000192520">
    <property type="component" value="Unassembled WGS sequence"/>
</dbReference>
<organism evidence="3 4">
    <name type="scientific">candidate division CPR3 bacterium 4484_211</name>
    <dbReference type="NCBI Taxonomy" id="1968527"/>
    <lineage>
        <taxon>Bacteria</taxon>
        <taxon>Bacteria division CPR3</taxon>
    </lineage>
</organism>
<proteinExistence type="predicted"/>
<dbReference type="Pfam" id="PF00534">
    <property type="entry name" value="Glycos_transf_1"/>
    <property type="match status" value="1"/>
</dbReference>
<dbReference type="STRING" id="1968527.B5M47_01605"/>
<dbReference type="Gene3D" id="3.40.50.2000">
    <property type="entry name" value="Glycogen Phosphorylase B"/>
    <property type="match status" value="2"/>
</dbReference>
<gene>
    <name evidence="3" type="ORF">B5M47_01605</name>
</gene>
<comment type="caution">
    <text evidence="3">The sequence shown here is derived from an EMBL/GenBank/DDBJ whole genome shotgun (WGS) entry which is preliminary data.</text>
</comment>
<evidence type="ECO:0000259" key="2">
    <source>
        <dbReference type="Pfam" id="PF00534"/>
    </source>
</evidence>
<evidence type="ECO:0000313" key="4">
    <source>
        <dbReference type="Proteomes" id="UP000192520"/>
    </source>
</evidence>
<dbReference type="EMBL" id="MZGJ01000006">
    <property type="protein sequence ID" value="OQX51232.1"/>
    <property type="molecule type" value="Genomic_DNA"/>
</dbReference>
<name>A0A1W9NYY3_UNCC3</name>
<dbReference type="AlphaFoldDB" id="A0A1W9NYY3"/>
<accession>A0A1W9NYY3</accession>
<feature type="domain" description="Glycosyl transferase family 1" evidence="2">
    <location>
        <begin position="194"/>
        <end position="361"/>
    </location>
</feature>
<protein>
    <recommendedName>
        <fullName evidence="2">Glycosyl transferase family 1 domain-containing protein</fullName>
    </recommendedName>
</protein>
<dbReference type="InterPro" id="IPR001296">
    <property type="entry name" value="Glyco_trans_1"/>
</dbReference>
<keyword evidence="1" id="KW-0808">Transferase</keyword>
<dbReference type="GO" id="GO:0009103">
    <property type="term" value="P:lipopolysaccharide biosynthetic process"/>
    <property type="evidence" value="ECO:0007669"/>
    <property type="project" value="TreeGrafter"/>
</dbReference>
<dbReference type="GO" id="GO:0016757">
    <property type="term" value="F:glycosyltransferase activity"/>
    <property type="evidence" value="ECO:0007669"/>
    <property type="project" value="InterPro"/>
</dbReference>
<evidence type="ECO:0000313" key="3">
    <source>
        <dbReference type="EMBL" id="OQX51232.1"/>
    </source>
</evidence>
<sequence>MKISILTPDLSHNCLGRAYLLAKILKRRYEVEVAGPMFGKGIWQPVANDTSINYKPLFLGKTFKIRKVLKAIDGKVIYASKPLLTSFGLALLKKITEKKPLILDIDDWQLGLAKENSRSFSLSTRLAFLAYSLLRFDKPTSYWNILFFEQLTQLADKITVSNTFLQRKFKGIIIPHARDTNYFSPQKIDTVLARRHYGIDKTKQVIMFCGHPRPYKGIEDLIEAMSLIDNKNTILVIAGISSENSYGQKILKLAKQRLRNRFIALGIQKFCKLPQILAMADIVVVPQRKNTATTGQTPAKLFDAMAMEKPIVSTKVSNIPKIIKDAGWLIPPENPRQLADTIQYVLGHPAEAKKRAQKARQVCVEKYSWHAVETTLVQIFKEYE</sequence>
<reference evidence="4" key="1">
    <citation type="submission" date="2017-03" db="EMBL/GenBank/DDBJ databases">
        <title>Novel pathways for hydrocarbon cycling and metabolic interdependencies in hydrothermal sediment communities.</title>
        <authorList>
            <person name="Dombrowski N."/>
            <person name="Seitz K."/>
            <person name="Teske A."/>
            <person name="Baker B."/>
        </authorList>
    </citation>
    <scope>NUCLEOTIDE SEQUENCE [LARGE SCALE GENOMIC DNA]</scope>
</reference>
<dbReference type="CDD" id="cd03801">
    <property type="entry name" value="GT4_PimA-like"/>
    <property type="match status" value="1"/>
</dbReference>
<dbReference type="PANTHER" id="PTHR46401">
    <property type="entry name" value="GLYCOSYLTRANSFERASE WBBK-RELATED"/>
    <property type="match status" value="1"/>
</dbReference>
<dbReference type="SUPFAM" id="SSF53756">
    <property type="entry name" value="UDP-Glycosyltransferase/glycogen phosphorylase"/>
    <property type="match status" value="1"/>
</dbReference>
<evidence type="ECO:0000256" key="1">
    <source>
        <dbReference type="ARBA" id="ARBA00022679"/>
    </source>
</evidence>